<organism evidence="2 3">
    <name type="scientific">Natrialba hulunbeirensis JCM 10989</name>
    <dbReference type="NCBI Taxonomy" id="1227493"/>
    <lineage>
        <taxon>Archaea</taxon>
        <taxon>Methanobacteriati</taxon>
        <taxon>Methanobacteriota</taxon>
        <taxon>Stenosarchaea group</taxon>
        <taxon>Halobacteria</taxon>
        <taxon>Halobacteriales</taxon>
        <taxon>Natrialbaceae</taxon>
        <taxon>Natrialba</taxon>
    </lineage>
</organism>
<proteinExistence type="predicted"/>
<gene>
    <name evidence="2" type="ORF">C483_13598</name>
</gene>
<feature type="region of interest" description="Disordered" evidence="1">
    <location>
        <begin position="95"/>
        <end position="126"/>
    </location>
</feature>
<evidence type="ECO:0000313" key="2">
    <source>
        <dbReference type="EMBL" id="ELY89564.1"/>
    </source>
</evidence>
<accession>L9ZT92</accession>
<protein>
    <submittedName>
        <fullName evidence="2">Uncharacterized protein</fullName>
    </submittedName>
</protein>
<feature type="region of interest" description="Disordered" evidence="1">
    <location>
        <begin position="1"/>
        <end position="20"/>
    </location>
</feature>
<dbReference type="EMBL" id="AOIM01000036">
    <property type="protein sequence ID" value="ELY89564.1"/>
    <property type="molecule type" value="Genomic_DNA"/>
</dbReference>
<dbReference type="Proteomes" id="UP000011519">
    <property type="component" value="Unassembled WGS sequence"/>
</dbReference>
<comment type="caution">
    <text evidence="2">The sequence shown here is derived from an EMBL/GenBank/DDBJ whole genome shotgun (WGS) entry which is preliminary data.</text>
</comment>
<dbReference type="PATRIC" id="fig|1227493.4.peg.2732"/>
<dbReference type="AlphaFoldDB" id="L9ZT92"/>
<name>L9ZT92_9EURY</name>
<evidence type="ECO:0000256" key="1">
    <source>
        <dbReference type="SAM" id="MobiDB-lite"/>
    </source>
</evidence>
<evidence type="ECO:0000313" key="3">
    <source>
        <dbReference type="Proteomes" id="UP000011519"/>
    </source>
</evidence>
<keyword evidence="3" id="KW-1185">Reference proteome</keyword>
<sequence length="192" mass="21007">MLGSSGPGEQGVEGKSYTLPKETHDFVYPVAVRREEVAAFTELIEAEANAPYVEEETEELQDVFDDVLGDAGIDASDLAEQKRQTRLAVEPVIDHWREQVGAAGDSSESTEDGTTGTDDSSSHTDTITTVYARPGTDDRLLAFTKLCKQRDDQPDDPFELPASFPDAAALLTRLRDATDSQYRAVVHTDLLE</sequence>
<feature type="compositionally biased region" description="Gly residues" evidence="1">
    <location>
        <begin position="1"/>
        <end position="11"/>
    </location>
</feature>
<reference evidence="2 3" key="1">
    <citation type="journal article" date="2014" name="PLoS Genet.">
        <title>Phylogenetically driven sequencing of extremely halophilic archaea reveals strategies for static and dynamic osmo-response.</title>
        <authorList>
            <person name="Becker E.A."/>
            <person name="Seitzer P.M."/>
            <person name="Tritt A."/>
            <person name="Larsen D."/>
            <person name="Krusor M."/>
            <person name="Yao A.I."/>
            <person name="Wu D."/>
            <person name="Madern D."/>
            <person name="Eisen J.A."/>
            <person name="Darling A.E."/>
            <person name="Facciotti M.T."/>
        </authorList>
    </citation>
    <scope>NUCLEOTIDE SEQUENCE [LARGE SCALE GENOMIC DNA]</scope>
    <source>
        <strain evidence="2 3">JCM 10989</strain>
    </source>
</reference>
<feature type="compositionally biased region" description="Low complexity" evidence="1">
    <location>
        <begin position="104"/>
        <end position="126"/>
    </location>
</feature>